<dbReference type="Proteomes" id="UP000035682">
    <property type="component" value="Unplaced"/>
</dbReference>
<reference evidence="1" key="2">
    <citation type="submission" date="2014-09" db="EMBL/GenBank/DDBJ databases">
        <authorList>
            <person name="Aslett A.Martin."/>
        </authorList>
    </citation>
    <scope>NUCLEOTIDE SEQUENCE</scope>
    <source>
        <strain evidence="1">ED321 Heterogonic</strain>
    </source>
</reference>
<gene>
    <name evidence="1 3 4" type="ORF">SRAE_X000234100</name>
</gene>
<dbReference type="EMBL" id="LN609400">
    <property type="protein sequence ID" value="CEF60606.1"/>
    <property type="molecule type" value="Genomic_DNA"/>
</dbReference>
<dbReference type="RefSeq" id="XP_024499815.1">
    <property type="nucleotide sequence ID" value="XM_024645543.1"/>
</dbReference>
<organism evidence="1">
    <name type="scientific">Strongyloides ratti</name>
    <name type="common">Parasitic roundworm</name>
    <dbReference type="NCBI Taxonomy" id="34506"/>
    <lineage>
        <taxon>Eukaryota</taxon>
        <taxon>Metazoa</taxon>
        <taxon>Ecdysozoa</taxon>
        <taxon>Nematoda</taxon>
        <taxon>Chromadorea</taxon>
        <taxon>Rhabditida</taxon>
        <taxon>Tylenchina</taxon>
        <taxon>Panagrolaimomorpha</taxon>
        <taxon>Strongyloidoidea</taxon>
        <taxon>Strongyloididae</taxon>
        <taxon>Strongyloides</taxon>
    </lineage>
</organism>
<reference evidence="3" key="3">
    <citation type="submission" date="2020-12" db="UniProtKB">
        <authorList>
            <consortium name="WormBaseParasite"/>
        </authorList>
    </citation>
    <scope>IDENTIFICATION</scope>
</reference>
<name>A0A090KT67_STRRB</name>
<evidence type="ECO:0000313" key="1">
    <source>
        <dbReference type="EMBL" id="CEF60606.1"/>
    </source>
</evidence>
<evidence type="ECO:0000313" key="4">
    <source>
        <dbReference type="WormBase" id="SRAE_X000234100"/>
    </source>
</evidence>
<dbReference type="GeneID" id="36385419"/>
<proteinExistence type="predicted"/>
<dbReference type="CTD" id="36385419"/>
<reference evidence="2" key="1">
    <citation type="submission" date="2014-09" db="EMBL/GenBank/DDBJ databases">
        <authorList>
            <person name="Martin A.A."/>
        </authorList>
    </citation>
    <scope>NUCLEOTIDE SEQUENCE</scope>
    <source>
        <strain evidence="2">ED321</strain>
    </source>
</reference>
<dbReference type="WBParaSite" id="SRAE_X000234100.1">
    <property type="protein sequence ID" value="SRAE_X000234100.1"/>
    <property type="gene ID" value="WBGene00267925"/>
</dbReference>
<sequence>MELKFFINFINETFNGSCNKFLCTISKDYMLLLTSEIGSQYFKLCCCSVKMDYIISVTTATPGNKSDRAY</sequence>
<evidence type="ECO:0000313" key="2">
    <source>
        <dbReference type="Proteomes" id="UP000035682"/>
    </source>
</evidence>
<dbReference type="AlphaFoldDB" id="A0A090KT67"/>
<accession>A0A090KT67</accession>
<protein>
    <submittedName>
        <fullName evidence="1 3">Uncharacterized protein</fullName>
    </submittedName>
</protein>
<evidence type="ECO:0000313" key="3">
    <source>
        <dbReference type="WBParaSite" id="SRAE_X000234100.1"/>
    </source>
</evidence>
<dbReference type="WormBase" id="SRAE_X000234100">
    <property type="protein sequence ID" value="SRP07219"/>
    <property type="gene ID" value="WBGene00267925"/>
</dbReference>
<keyword evidence="2" id="KW-1185">Reference proteome</keyword>